<reference evidence="6 7" key="1">
    <citation type="journal article" date="2015" name="Nature">
        <title>rRNA introns, odd ribosomes, and small enigmatic genomes across a large radiation of phyla.</title>
        <authorList>
            <person name="Brown C.T."/>
            <person name="Hug L.A."/>
            <person name="Thomas B.C."/>
            <person name="Sharon I."/>
            <person name="Castelle C.J."/>
            <person name="Singh A."/>
            <person name="Wilkins M.J."/>
            <person name="Williams K.H."/>
            <person name="Banfield J.F."/>
        </authorList>
    </citation>
    <scope>NUCLEOTIDE SEQUENCE [LARGE SCALE GENOMIC DNA]</scope>
</reference>
<gene>
    <name evidence="6" type="ORF">UV42_C0012G0007</name>
</gene>
<dbReference type="InterPro" id="IPR003410">
    <property type="entry name" value="HYR_dom"/>
</dbReference>
<dbReference type="PROSITE" id="PS50093">
    <property type="entry name" value="PKD"/>
    <property type="match status" value="1"/>
</dbReference>
<evidence type="ECO:0000313" key="7">
    <source>
        <dbReference type="Proteomes" id="UP000033867"/>
    </source>
</evidence>
<protein>
    <submittedName>
        <fullName evidence="6">Glycoside hydrolase family 9 domain protein Ig domain protein</fullName>
    </submittedName>
</protein>
<feature type="compositionally biased region" description="Gly residues" evidence="2">
    <location>
        <begin position="642"/>
        <end position="654"/>
    </location>
</feature>
<feature type="chain" id="PRO_5002536124" evidence="3">
    <location>
        <begin position="31"/>
        <end position="763"/>
    </location>
</feature>
<dbReference type="SMART" id="SM00089">
    <property type="entry name" value="PKD"/>
    <property type="match status" value="1"/>
</dbReference>
<dbReference type="Proteomes" id="UP000033867">
    <property type="component" value="Unassembled WGS sequence"/>
</dbReference>
<evidence type="ECO:0000256" key="1">
    <source>
        <dbReference type="ARBA" id="ARBA00022737"/>
    </source>
</evidence>
<dbReference type="EMBL" id="LCEK01000012">
    <property type="protein sequence ID" value="KKS72180.1"/>
    <property type="molecule type" value="Genomic_DNA"/>
</dbReference>
<keyword evidence="3" id="KW-0732">Signal</keyword>
<dbReference type="AlphaFoldDB" id="A0A0G1BFL9"/>
<evidence type="ECO:0000256" key="3">
    <source>
        <dbReference type="SAM" id="SignalP"/>
    </source>
</evidence>
<sequence length="763" mass="80664">MKKNFFAKVGHFAVVGALLFNSFGVGFVNAAPPKEGVPVGPFTLFDPSVVTVSETDGPFVYPVEVTYTGSTLESDLIVNISVVSSTANFHFTDITGTDNFGSTSYSVTFPSSTENGNRQPVYLNIIGDDVLLGDTVIVLQDDASTDSFFTLNITEDDTAIISSPTFSTSTFSITEGFYPGIGNNFTTLTNTSDKDLTYTINVEGSATLNIDYGFTIKNGPSFSDATLITTSPATVFIAKGESAGFYMNINNPLYNDGVYEVEEVATFTVVSAVDTSANTNTYTFTENPVSTVTIEDNESRIGFISNGFGLGIDEISSISNNVVTSSYLAKLSNNGDGDAMVVINFAGSTATLGTDFAFIETDPYFRVLGVTPLVIIPAGKSVVVPLYIYNIDGGNKTVMMTIDKVIVGETEVPLTAVTGNKIHTFTVVDNGPAPTNRAPVADTEPITLDAIHVGDTSTPVSFPRTFSDPDLDVLTYSVELSDATIATYEITEPGKELVLTGTKAGTTIVTMMATDPDGKSATTTFSLTVENNVPTVNEAIATQRIDLHVTSSVTIDHETLQNLFSDADADDRIAIRLTDNTDATVVTTTSDIEFNSLELTGLKVGTSTIELTGDDQHGGIVTSTFDVVVTDSTPTDTDNGDGNNGGSASSGGGAARPYNTAPQAAFTSGQEVTIAVNTEVTFDASASTDNENNIQFYFWNFGDGAENTVEVSTITHTYTNVGTYTLSVKVRDIYGAESTAEVTVHVVAGTGNPATRKSTRNNT</sequence>
<evidence type="ECO:0000313" key="6">
    <source>
        <dbReference type="EMBL" id="KKS72180.1"/>
    </source>
</evidence>
<evidence type="ECO:0000259" key="5">
    <source>
        <dbReference type="PROSITE" id="PS50825"/>
    </source>
</evidence>
<keyword evidence="1" id="KW-0677">Repeat</keyword>
<dbReference type="CDD" id="cd00146">
    <property type="entry name" value="PKD"/>
    <property type="match status" value="1"/>
</dbReference>
<dbReference type="InterPro" id="IPR013783">
    <property type="entry name" value="Ig-like_fold"/>
</dbReference>
<feature type="region of interest" description="Disordered" evidence="2">
    <location>
        <begin position="630"/>
        <end position="660"/>
    </location>
</feature>
<feature type="signal peptide" evidence="3">
    <location>
        <begin position="1"/>
        <end position="30"/>
    </location>
</feature>
<name>A0A0G1BFL9_9BACT</name>
<dbReference type="SUPFAM" id="SSF49299">
    <property type="entry name" value="PKD domain"/>
    <property type="match status" value="2"/>
</dbReference>
<evidence type="ECO:0000256" key="2">
    <source>
        <dbReference type="SAM" id="MobiDB-lite"/>
    </source>
</evidence>
<accession>A0A0G1BFL9</accession>
<feature type="domain" description="HYR" evidence="5">
    <location>
        <begin position="428"/>
        <end position="531"/>
    </location>
</feature>
<dbReference type="Pfam" id="PF18911">
    <property type="entry name" value="PKD_4"/>
    <property type="match status" value="1"/>
</dbReference>
<feature type="domain" description="PKD" evidence="4">
    <location>
        <begin position="675"/>
        <end position="746"/>
    </location>
</feature>
<keyword evidence="6" id="KW-0378">Hydrolase</keyword>
<dbReference type="InterPro" id="IPR000601">
    <property type="entry name" value="PKD_dom"/>
</dbReference>
<dbReference type="PROSITE" id="PS50825">
    <property type="entry name" value="HYR"/>
    <property type="match status" value="1"/>
</dbReference>
<dbReference type="InterPro" id="IPR022409">
    <property type="entry name" value="PKD/Chitinase_dom"/>
</dbReference>
<dbReference type="Gene3D" id="2.60.40.10">
    <property type="entry name" value="Immunoglobulins"/>
    <property type="match status" value="2"/>
</dbReference>
<feature type="compositionally biased region" description="Low complexity" evidence="2">
    <location>
        <begin position="630"/>
        <end position="641"/>
    </location>
</feature>
<organism evidence="6 7">
    <name type="scientific">Candidatus Magasanikbacteria bacterium GW2011_GWE2_42_7</name>
    <dbReference type="NCBI Taxonomy" id="1619052"/>
    <lineage>
        <taxon>Bacteria</taxon>
        <taxon>Candidatus Magasanikiibacteriota</taxon>
    </lineage>
</organism>
<proteinExistence type="predicted"/>
<dbReference type="InterPro" id="IPR035986">
    <property type="entry name" value="PKD_dom_sf"/>
</dbReference>
<dbReference type="GO" id="GO:0016787">
    <property type="term" value="F:hydrolase activity"/>
    <property type="evidence" value="ECO:0007669"/>
    <property type="project" value="UniProtKB-KW"/>
</dbReference>
<comment type="caution">
    <text evidence="6">The sequence shown here is derived from an EMBL/GenBank/DDBJ whole genome shotgun (WGS) entry which is preliminary data.</text>
</comment>
<evidence type="ECO:0000259" key="4">
    <source>
        <dbReference type="PROSITE" id="PS50093"/>
    </source>
</evidence>